<accession>A0AAW5NZZ6</accession>
<proteinExistence type="predicted"/>
<sequence length="306" mass="34095">MSNQSIKYGILLTKEQLDFLKDDRQGFHRMTAFDTFVSMASTKPSVYQKTGFSASLSIGQFAISTVELSALWKCDRKTAAKVVELFNQVGILSTERNNRTSIHTILCIAFWYVDGIKEAIKNPFYNRQAMTSATKEESVSNVPSDTACPSGGNLSNSIGQQKDSSVNPATTDILQPHVPASYNTSSPFVNSHVIGDGLSVLLRYPKTSNKGKRKVMSILNVRLDSRQKMSTTKAKRLLLLNCCRLLSMMTKAISCSLQPMKVAMRRIWSGKMHTTLQGTHDVISPFPLFQLLTVLTDTLSRSRYLY</sequence>
<evidence type="ECO:0008006" key="4">
    <source>
        <dbReference type="Google" id="ProtNLM"/>
    </source>
</evidence>
<evidence type="ECO:0000313" key="3">
    <source>
        <dbReference type="Proteomes" id="UP001204548"/>
    </source>
</evidence>
<comment type="caution">
    <text evidence="2">The sequence shown here is derived from an EMBL/GenBank/DDBJ whole genome shotgun (WGS) entry which is preliminary data.</text>
</comment>
<dbReference type="Proteomes" id="UP001204548">
    <property type="component" value="Unassembled WGS sequence"/>
</dbReference>
<feature type="compositionally biased region" description="Polar residues" evidence="1">
    <location>
        <begin position="152"/>
        <end position="170"/>
    </location>
</feature>
<feature type="compositionally biased region" description="Polar residues" evidence="1">
    <location>
        <begin position="135"/>
        <end position="144"/>
    </location>
</feature>
<evidence type="ECO:0000313" key="2">
    <source>
        <dbReference type="EMBL" id="MCS2793851.1"/>
    </source>
</evidence>
<organism evidence="2 3">
    <name type="scientific">Bacteroides faecis</name>
    <dbReference type="NCBI Taxonomy" id="674529"/>
    <lineage>
        <taxon>Bacteria</taxon>
        <taxon>Pseudomonadati</taxon>
        <taxon>Bacteroidota</taxon>
        <taxon>Bacteroidia</taxon>
        <taxon>Bacteroidales</taxon>
        <taxon>Bacteroidaceae</taxon>
        <taxon>Bacteroides</taxon>
    </lineage>
</organism>
<reference evidence="2" key="1">
    <citation type="submission" date="2022-08" db="EMBL/GenBank/DDBJ databases">
        <title>Genome Sequencing of Bacteroides fragilis Group Isolates with Nanopore Technology.</title>
        <authorList>
            <person name="Tisza M.J."/>
            <person name="Smith D."/>
            <person name="Dekker J.P."/>
        </authorList>
    </citation>
    <scope>NUCLEOTIDE SEQUENCE</scope>
    <source>
        <strain evidence="2">BFG-351</strain>
    </source>
</reference>
<protein>
    <recommendedName>
        <fullName evidence="4">MarR family transcriptional regulator</fullName>
    </recommendedName>
</protein>
<evidence type="ECO:0000256" key="1">
    <source>
        <dbReference type="SAM" id="MobiDB-lite"/>
    </source>
</evidence>
<gene>
    <name evidence="2" type="ORF">NXW97_17910</name>
</gene>
<name>A0AAW5NZZ6_9BACE</name>
<dbReference type="EMBL" id="JANUTS010000001">
    <property type="protein sequence ID" value="MCS2793851.1"/>
    <property type="molecule type" value="Genomic_DNA"/>
</dbReference>
<feature type="region of interest" description="Disordered" evidence="1">
    <location>
        <begin position="135"/>
        <end position="170"/>
    </location>
</feature>
<dbReference type="RefSeq" id="WP_258990698.1">
    <property type="nucleotide sequence ID" value="NZ_JANUTS010000001.1"/>
</dbReference>
<dbReference type="AlphaFoldDB" id="A0AAW5NZZ6"/>